<dbReference type="PRINTS" id="PR00502">
    <property type="entry name" value="NUDIXFAMILY"/>
</dbReference>
<dbReference type="PANTHER" id="PTHR43736:SF1">
    <property type="entry name" value="DIHYDRONEOPTERIN TRIPHOSPHATE DIPHOSPHATASE"/>
    <property type="match status" value="1"/>
</dbReference>
<dbReference type="GO" id="GO:0016787">
    <property type="term" value="F:hydrolase activity"/>
    <property type="evidence" value="ECO:0007669"/>
    <property type="project" value="UniProtKB-KW"/>
</dbReference>
<keyword evidence="6" id="KW-1185">Reference proteome</keyword>
<evidence type="ECO:0000256" key="3">
    <source>
        <dbReference type="RuleBase" id="RU003476"/>
    </source>
</evidence>
<protein>
    <submittedName>
        <fullName evidence="5">NUDIX hydrolase</fullName>
    </submittedName>
</protein>
<dbReference type="PROSITE" id="PS00893">
    <property type="entry name" value="NUDIX_BOX"/>
    <property type="match status" value="1"/>
</dbReference>
<comment type="cofactor">
    <cofactor evidence="1">
        <name>Mg(2+)</name>
        <dbReference type="ChEBI" id="CHEBI:18420"/>
    </cofactor>
</comment>
<dbReference type="SUPFAM" id="SSF55811">
    <property type="entry name" value="Nudix"/>
    <property type="match status" value="1"/>
</dbReference>
<proteinExistence type="inferred from homology"/>
<comment type="caution">
    <text evidence="5">The sequence shown here is derived from an EMBL/GenBank/DDBJ whole genome shotgun (WGS) entry which is preliminary data.</text>
</comment>
<accession>A0ABS8YW52</accession>
<dbReference type="InterPro" id="IPR020476">
    <property type="entry name" value="Nudix_hydrolase"/>
</dbReference>
<evidence type="ECO:0000256" key="1">
    <source>
        <dbReference type="ARBA" id="ARBA00001946"/>
    </source>
</evidence>
<dbReference type="InterPro" id="IPR000086">
    <property type="entry name" value="NUDIX_hydrolase_dom"/>
</dbReference>
<comment type="similarity">
    <text evidence="3">Belongs to the Nudix hydrolase family.</text>
</comment>
<evidence type="ECO:0000313" key="6">
    <source>
        <dbReference type="Proteomes" id="UP001521181"/>
    </source>
</evidence>
<name>A0ABS8YW52_9RHOB</name>
<feature type="domain" description="Nudix hydrolase" evidence="4">
    <location>
        <begin position="4"/>
        <end position="136"/>
    </location>
</feature>
<evidence type="ECO:0000259" key="4">
    <source>
        <dbReference type="PROSITE" id="PS51462"/>
    </source>
</evidence>
<dbReference type="Gene3D" id="3.90.79.10">
    <property type="entry name" value="Nucleoside Triphosphate Pyrophosphohydrolase"/>
    <property type="match status" value="1"/>
</dbReference>
<dbReference type="Proteomes" id="UP001521181">
    <property type="component" value="Unassembled WGS sequence"/>
</dbReference>
<gene>
    <name evidence="5" type="ORF">LZA78_04370</name>
</gene>
<dbReference type="Pfam" id="PF00293">
    <property type="entry name" value="NUDIX"/>
    <property type="match status" value="1"/>
</dbReference>
<evidence type="ECO:0000256" key="2">
    <source>
        <dbReference type="ARBA" id="ARBA00022801"/>
    </source>
</evidence>
<dbReference type="PROSITE" id="PS51462">
    <property type="entry name" value="NUDIX"/>
    <property type="match status" value="1"/>
</dbReference>
<dbReference type="EMBL" id="JAJUOS010000002">
    <property type="protein sequence ID" value="MCE5972709.1"/>
    <property type="molecule type" value="Genomic_DNA"/>
</dbReference>
<dbReference type="InterPro" id="IPR015797">
    <property type="entry name" value="NUDIX_hydrolase-like_dom_sf"/>
</dbReference>
<reference evidence="5 6" key="1">
    <citation type="submission" date="2021-12" db="EMBL/GenBank/DDBJ databases">
        <title>Sinirhodobacter sp. WL0062 is a bacterium isolated from seawater.</title>
        <authorList>
            <person name="Wang L."/>
            <person name="He W."/>
            <person name="Zhang D.-F."/>
        </authorList>
    </citation>
    <scope>NUCLEOTIDE SEQUENCE [LARGE SCALE GENOMIC DNA]</scope>
    <source>
        <strain evidence="5 6">WL0062</strain>
    </source>
</reference>
<dbReference type="InterPro" id="IPR020084">
    <property type="entry name" value="NUDIX_hydrolase_CS"/>
</dbReference>
<evidence type="ECO:0000313" key="5">
    <source>
        <dbReference type="EMBL" id="MCE5972709.1"/>
    </source>
</evidence>
<keyword evidence="2 3" id="KW-0378">Hydrolase</keyword>
<sequence length="139" mass="14779">MSGIPRLGVLAVVLRGDSVLLVRRANPPDVGLWGFPGGKVDWGETVEAAALRELAEETGVSADQGQIIASADAISHDDSGAVAFHYHLVAVQCRYRAGEPLAADDALEAAWVEVGQVLARQLPMSRRVDEVLRRALGRG</sequence>
<dbReference type="CDD" id="cd04673">
    <property type="entry name" value="NUDIX_ADPRase"/>
    <property type="match status" value="1"/>
</dbReference>
<dbReference type="RefSeq" id="WP_233675718.1">
    <property type="nucleotide sequence ID" value="NZ_JAJUOS010000002.1"/>
</dbReference>
<dbReference type="PANTHER" id="PTHR43736">
    <property type="entry name" value="ADP-RIBOSE PYROPHOSPHATASE"/>
    <property type="match status" value="1"/>
</dbReference>
<organism evidence="5 6">
    <name type="scientific">Rhodobacter flavimaris</name>
    <dbReference type="NCBI Taxonomy" id="2907145"/>
    <lineage>
        <taxon>Bacteria</taxon>
        <taxon>Pseudomonadati</taxon>
        <taxon>Pseudomonadota</taxon>
        <taxon>Alphaproteobacteria</taxon>
        <taxon>Rhodobacterales</taxon>
        <taxon>Rhodobacter group</taxon>
        <taxon>Rhodobacter</taxon>
    </lineage>
</organism>